<feature type="region of interest" description="Disordered" evidence="1">
    <location>
        <begin position="20"/>
        <end position="51"/>
    </location>
</feature>
<keyword evidence="2" id="KW-1133">Transmembrane helix</keyword>
<dbReference type="InterPro" id="IPR008571">
    <property type="entry name" value="HerA-like"/>
</dbReference>
<keyword evidence="2" id="KW-0472">Membrane</keyword>
<organism evidence="5 6">
    <name type="scientific">Candidatus Dojkabacteria bacterium</name>
    <dbReference type="NCBI Taxonomy" id="2099670"/>
    <lineage>
        <taxon>Bacteria</taxon>
        <taxon>Candidatus Dojkabacteria</taxon>
    </lineage>
</organism>
<dbReference type="Gene3D" id="3.40.50.300">
    <property type="entry name" value="P-loop containing nucleotide triphosphate hydrolases"/>
    <property type="match status" value="2"/>
</dbReference>
<evidence type="ECO:0000256" key="1">
    <source>
        <dbReference type="SAM" id="MobiDB-lite"/>
    </source>
</evidence>
<protein>
    <submittedName>
        <fullName evidence="5">Type IV secretory system conjugative DNA transfer family protein</fullName>
    </submittedName>
</protein>
<dbReference type="PANTHER" id="PTHR42957">
    <property type="entry name" value="HELICASE MJ1565-RELATED"/>
    <property type="match status" value="1"/>
</dbReference>
<evidence type="ECO:0000313" key="6">
    <source>
        <dbReference type="Proteomes" id="UP000748332"/>
    </source>
</evidence>
<dbReference type="InterPro" id="IPR058441">
    <property type="entry name" value="DUF8128"/>
</dbReference>
<proteinExistence type="predicted"/>
<dbReference type="InterPro" id="IPR027417">
    <property type="entry name" value="P-loop_NTPase"/>
</dbReference>
<feature type="domain" description="Helicase HerA central" evidence="3">
    <location>
        <begin position="428"/>
        <end position="646"/>
    </location>
</feature>
<dbReference type="Pfam" id="PF01935">
    <property type="entry name" value="DUF87"/>
    <property type="match status" value="1"/>
</dbReference>
<accession>A0A955HYY9</accession>
<dbReference type="Proteomes" id="UP000748332">
    <property type="component" value="Unassembled WGS sequence"/>
</dbReference>
<dbReference type="EMBL" id="JAGQLM010000064">
    <property type="protein sequence ID" value="MCA9375014.1"/>
    <property type="molecule type" value="Genomic_DNA"/>
</dbReference>
<dbReference type="Pfam" id="PF26449">
    <property type="entry name" value="DUF8128"/>
    <property type="match status" value="1"/>
</dbReference>
<feature type="domain" description="DUF8128" evidence="4">
    <location>
        <begin position="101"/>
        <end position="384"/>
    </location>
</feature>
<dbReference type="SUPFAM" id="SSF52540">
    <property type="entry name" value="P-loop containing nucleoside triphosphate hydrolases"/>
    <property type="match status" value="1"/>
</dbReference>
<reference evidence="5" key="2">
    <citation type="journal article" date="2021" name="Microbiome">
        <title>Successional dynamics and alternative stable states in a saline activated sludge microbial community over 9 years.</title>
        <authorList>
            <person name="Wang Y."/>
            <person name="Ye J."/>
            <person name="Ju F."/>
            <person name="Liu L."/>
            <person name="Boyd J.A."/>
            <person name="Deng Y."/>
            <person name="Parks D.H."/>
            <person name="Jiang X."/>
            <person name="Yin X."/>
            <person name="Woodcroft B.J."/>
            <person name="Tyson G.W."/>
            <person name="Hugenholtz P."/>
            <person name="Polz M.F."/>
            <person name="Zhang T."/>
        </authorList>
    </citation>
    <scope>NUCLEOTIDE SEQUENCE</scope>
    <source>
        <strain evidence="5">HKST-UBA16</strain>
    </source>
</reference>
<feature type="compositionally biased region" description="Polar residues" evidence="1">
    <location>
        <begin position="33"/>
        <end position="51"/>
    </location>
</feature>
<dbReference type="PANTHER" id="PTHR42957:SF1">
    <property type="entry name" value="HELICASE MJ1565-RELATED"/>
    <property type="match status" value="1"/>
</dbReference>
<evidence type="ECO:0000259" key="4">
    <source>
        <dbReference type="Pfam" id="PF26449"/>
    </source>
</evidence>
<sequence>MQTVQIYSDSMVISSSEHPLIAQGIGPNPPSTDQPVPNQTQTTFPSSSQEPQTNGVNVIGIISTILFLVLLGVGAGFVIYKYMRILKKKDREEKTRDGILFEVRVPRGNETEVGVAEQMFANLYGIGGQAKGFKSHITVNNAISFEIVGLPGEIRFFIYAPKKLADLVEKQVLGSYQDSDVSIVKEYNIFHESGRVAFASLELTDERYYPIKVAEDFTGDPMANILSTISKMGDYEGALIQIIVSPAGSSWQKSGRKFVSKVESNNSDPEKKRISVSQEQLQAISKKTSKIGFNTGIRVVASAPSEEIAKMHVSNIIGAFEQFSNPGINDLKKTDIKTSGQEEFMYNVLYRRPPIDTKTVLNIEELAGIYHFPSKEITTPNINWLLAKEAPAANWVSSDIASKDSIWMGNNSYRGKVKPICYLRDDRRRHAYVIGQTGSGKSWMLLRMIMQDIYNGDGVCVMDPHGSLAEMVLDRIPHDRAEDVIYFNASDYDRPFGFNMMEFQNEQDKHRIVNGFIGLLKKLFDPNEQGIVGPILERAVRNAMLTAMSEQGSSLVEVVRILTDENWVKEKWIPIIKDDLVKRYWTDQIAKTTEHHKSETLGYIVSKFDRFVTNIAIRNIIGQSQSSFNMREIMDQKKILIVNLSKGLLGEENAQFLGIIMIPKIIAAALSREDIADEEQRQDFFFYVDEFQNFATDEFAGILSEARKYRLNLTMANQYIAQMPEKVRNAVFGNVGSLFVGRVGPEDADFLEKQFEPTLMSGDLLNQPNIHYYAKLLVDGKYPTPFSLDPTYGPKFPNSGFDLPVNKDVGQLVKKISRLKYGRDVNVVTEEINKRAQLAVEPGTGEDRLKPPPLTLK</sequence>
<keyword evidence="2" id="KW-0812">Transmembrane</keyword>
<name>A0A955HYY9_9BACT</name>
<evidence type="ECO:0000256" key="2">
    <source>
        <dbReference type="SAM" id="Phobius"/>
    </source>
</evidence>
<reference evidence="5" key="1">
    <citation type="submission" date="2020-04" db="EMBL/GenBank/DDBJ databases">
        <authorList>
            <person name="Zhang T."/>
        </authorList>
    </citation>
    <scope>NUCLEOTIDE SEQUENCE</scope>
    <source>
        <strain evidence="5">HKST-UBA16</strain>
    </source>
</reference>
<gene>
    <name evidence="5" type="ORF">KC622_01645</name>
</gene>
<evidence type="ECO:0000259" key="3">
    <source>
        <dbReference type="Pfam" id="PF01935"/>
    </source>
</evidence>
<dbReference type="AlphaFoldDB" id="A0A955HYY9"/>
<feature type="transmembrane region" description="Helical" evidence="2">
    <location>
        <begin position="58"/>
        <end position="80"/>
    </location>
</feature>
<comment type="caution">
    <text evidence="5">The sequence shown here is derived from an EMBL/GenBank/DDBJ whole genome shotgun (WGS) entry which is preliminary data.</text>
</comment>
<dbReference type="InterPro" id="IPR002789">
    <property type="entry name" value="HerA_central"/>
</dbReference>
<evidence type="ECO:0000313" key="5">
    <source>
        <dbReference type="EMBL" id="MCA9375014.1"/>
    </source>
</evidence>